<organism evidence="1 2">
    <name type="scientific">Anaerotruncus colihominis DSM 17241</name>
    <dbReference type="NCBI Taxonomy" id="445972"/>
    <lineage>
        <taxon>Bacteria</taxon>
        <taxon>Bacillati</taxon>
        <taxon>Bacillota</taxon>
        <taxon>Clostridia</taxon>
        <taxon>Eubacteriales</taxon>
        <taxon>Oscillospiraceae</taxon>
        <taxon>Anaerotruncus</taxon>
    </lineage>
</organism>
<dbReference type="eggNOG" id="ENOG50336YI">
    <property type="taxonomic scope" value="Bacteria"/>
</dbReference>
<dbReference type="EMBL" id="ABGD02000034">
    <property type="protein sequence ID" value="EDS08892.1"/>
    <property type="molecule type" value="Genomic_DNA"/>
</dbReference>
<gene>
    <name evidence="1" type="ORF">ANACOL_04217</name>
</gene>
<reference evidence="1" key="2">
    <citation type="submission" date="2013-09" db="EMBL/GenBank/DDBJ databases">
        <title>Draft genome sequence of Anaerotruncus colihominis(DSM 17241).</title>
        <authorList>
            <person name="Sudarsanam P."/>
            <person name="Ley R."/>
            <person name="Guruge J."/>
            <person name="Turnbaugh P.J."/>
            <person name="Mahowald M."/>
            <person name="Liep D."/>
            <person name="Gordon J."/>
        </authorList>
    </citation>
    <scope>NUCLEOTIDE SEQUENCE</scope>
    <source>
        <strain evidence="1">DSM 17241</strain>
    </source>
</reference>
<name>B0PHC4_9FIRM</name>
<dbReference type="STRING" id="169435.ERS852551_01235"/>
<dbReference type="Proteomes" id="UP000003803">
    <property type="component" value="Unassembled WGS sequence"/>
</dbReference>
<dbReference type="HOGENOM" id="CLU_107942_0_0_9"/>
<proteinExistence type="predicted"/>
<keyword evidence="2" id="KW-1185">Reference proteome</keyword>
<reference evidence="1" key="1">
    <citation type="submission" date="2007-11" db="EMBL/GenBank/DDBJ databases">
        <authorList>
            <person name="Fulton L."/>
            <person name="Clifton S."/>
            <person name="Fulton B."/>
            <person name="Xu J."/>
            <person name="Minx P."/>
            <person name="Pepin K.H."/>
            <person name="Johnson M."/>
            <person name="Thiruvilangam P."/>
            <person name="Bhonagiri V."/>
            <person name="Nash W.E."/>
            <person name="Mardis E.R."/>
            <person name="Wilson R.K."/>
        </authorList>
    </citation>
    <scope>NUCLEOTIDE SEQUENCE [LARGE SCALE GENOMIC DNA]</scope>
    <source>
        <strain evidence="1">DSM 17241</strain>
    </source>
</reference>
<dbReference type="AlphaFoldDB" id="B0PHC4"/>
<sequence length="199" mass="22048">MRPYQFTPERRNFTVNCDDSDIKIVPDKPSKVFDMSEGAAYAFIREKTNGNMEKARALGKRFAGELTAGRTGVAQFGVGAFDDQDTLAQRNVLFAFIVGRVIEEMAPNSIVAQSAMSAFYETIERTSPEIYRQISDSAALSLYIFSARSTPGDETAAGEVFARLCGREGDALFVAYGRELAGYFMDHCTREAICVKMIR</sequence>
<evidence type="ECO:0000313" key="2">
    <source>
        <dbReference type="Proteomes" id="UP000003803"/>
    </source>
</evidence>
<protein>
    <submittedName>
        <fullName evidence="1">Uncharacterized protein</fullName>
    </submittedName>
</protein>
<evidence type="ECO:0000313" key="1">
    <source>
        <dbReference type="EMBL" id="EDS08892.1"/>
    </source>
</evidence>
<accession>B0PHC4</accession>
<comment type="caution">
    <text evidence="1">The sequence shown here is derived from an EMBL/GenBank/DDBJ whole genome shotgun (WGS) entry which is preliminary data.</text>
</comment>